<proteinExistence type="predicted"/>
<name>A0A1I7V860_LOALO</name>
<evidence type="ECO:0000313" key="1">
    <source>
        <dbReference type="Proteomes" id="UP000095285"/>
    </source>
</evidence>
<dbReference type="AlphaFoldDB" id="A0A1I7V860"/>
<protein>
    <submittedName>
        <fullName evidence="2">Bestrophin homolog</fullName>
    </submittedName>
</protein>
<evidence type="ECO:0000313" key="2">
    <source>
        <dbReference type="WBParaSite" id="EN70_10921"/>
    </source>
</evidence>
<dbReference type="WBParaSite" id="EN70_10921">
    <property type="protein sequence ID" value="EN70_10921"/>
    <property type="gene ID" value="EN70_10921"/>
</dbReference>
<sequence>MNIYCKDVWLSTKSVNVPLSPFAISATVFVEKQDILSDLLVKQRWPGQYLDRDGLESQVL</sequence>
<reference evidence="2" key="2">
    <citation type="submission" date="2016-11" db="UniProtKB">
        <authorList>
            <consortium name="WormBaseParasite"/>
        </authorList>
    </citation>
    <scope>IDENTIFICATION</scope>
</reference>
<accession>A0A1I7V860</accession>
<reference evidence="1" key="1">
    <citation type="submission" date="2012-04" db="EMBL/GenBank/DDBJ databases">
        <title>The Genome Sequence of Loa loa.</title>
        <authorList>
            <consortium name="The Broad Institute Genome Sequencing Platform"/>
            <consortium name="Broad Institute Genome Sequencing Center for Infectious Disease"/>
            <person name="Nutman T.B."/>
            <person name="Fink D.L."/>
            <person name="Russ C."/>
            <person name="Young S."/>
            <person name="Zeng Q."/>
            <person name="Gargeya S."/>
            <person name="Alvarado L."/>
            <person name="Berlin A."/>
            <person name="Chapman S.B."/>
            <person name="Chen Z."/>
            <person name="Freedman E."/>
            <person name="Gellesch M."/>
            <person name="Goldberg J."/>
            <person name="Griggs A."/>
            <person name="Gujja S."/>
            <person name="Heilman E.R."/>
            <person name="Heiman D."/>
            <person name="Howarth C."/>
            <person name="Mehta T."/>
            <person name="Neiman D."/>
            <person name="Pearson M."/>
            <person name="Roberts A."/>
            <person name="Saif S."/>
            <person name="Shea T."/>
            <person name="Shenoy N."/>
            <person name="Sisk P."/>
            <person name="Stolte C."/>
            <person name="Sykes S."/>
            <person name="White J."/>
            <person name="Yandava C."/>
            <person name="Haas B."/>
            <person name="Henn M.R."/>
            <person name="Nusbaum C."/>
            <person name="Birren B."/>
        </authorList>
    </citation>
    <scope>NUCLEOTIDE SEQUENCE [LARGE SCALE GENOMIC DNA]</scope>
</reference>
<keyword evidence="1" id="KW-1185">Reference proteome</keyword>
<dbReference type="Proteomes" id="UP000095285">
    <property type="component" value="Unassembled WGS sequence"/>
</dbReference>
<organism evidence="1 2">
    <name type="scientific">Loa loa</name>
    <name type="common">Eye worm</name>
    <name type="synonym">Filaria loa</name>
    <dbReference type="NCBI Taxonomy" id="7209"/>
    <lineage>
        <taxon>Eukaryota</taxon>
        <taxon>Metazoa</taxon>
        <taxon>Ecdysozoa</taxon>
        <taxon>Nematoda</taxon>
        <taxon>Chromadorea</taxon>
        <taxon>Rhabditida</taxon>
        <taxon>Spirurina</taxon>
        <taxon>Spiruromorpha</taxon>
        <taxon>Filarioidea</taxon>
        <taxon>Onchocercidae</taxon>
        <taxon>Loa</taxon>
    </lineage>
</organism>